<gene>
    <name evidence="1" type="ORF">GYMLUDRAFT_63581</name>
</gene>
<sequence>MLSHALQDDHSSCTGSEGNCSIFWELRDGDVHGIEQDAMDLEREAVGTTEVSWIWSGLGINPTDQATIDKSLVSALRITWCKARAQAYCWQEEGILLQEEMCCTLETLEFEAQQWAVCAGVGSSIGELTECSQEMLEVAQGCEAYGARQAAIQRKIQAHCKTTWADVLAKLRTGVGASALEDDKWAFA</sequence>
<dbReference type="HOGENOM" id="CLU_003703_0_1_1"/>
<protein>
    <submittedName>
        <fullName evidence="1">Uncharacterized protein</fullName>
    </submittedName>
</protein>
<dbReference type="Proteomes" id="UP000053593">
    <property type="component" value="Unassembled WGS sequence"/>
</dbReference>
<accession>A0A0D0BVJ7</accession>
<evidence type="ECO:0000313" key="1">
    <source>
        <dbReference type="EMBL" id="KIK53694.1"/>
    </source>
</evidence>
<organism evidence="1 2">
    <name type="scientific">Collybiopsis luxurians FD-317 M1</name>
    <dbReference type="NCBI Taxonomy" id="944289"/>
    <lineage>
        <taxon>Eukaryota</taxon>
        <taxon>Fungi</taxon>
        <taxon>Dikarya</taxon>
        <taxon>Basidiomycota</taxon>
        <taxon>Agaricomycotina</taxon>
        <taxon>Agaricomycetes</taxon>
        <taxon>Agaricomycetidae</taxon>
        <taxon>Agaricales</taxon>
        <taxon>Marasmiineae</taxon>
        <taxon>Omphalotaceae</taxon>
        <taxon>Collybiopsis</taxon>
        <taxon>Collybiopsis luxurians</taxon>
    </lineage>
</organism>
<keyword evidence="2" id="KW-1185">Reference proteome</keyword>
<dbReference type="OrthoDB" id="3263473at2759"/>
<dbReference type="EMBL" id="KN834825">
    <property type="protein sequence ID" value="KIK53694.1"/>
    <property type="molecule type" value="Genomic_DNA"/>
</dbReference>
<name>A0A0D0BVJ7_9AGAR</name>
<dbReference type="AlphaFoldDB" id="A0A0D0BVJ7"/>
<proteinExistence type="predicted"/>
<evidence type="ECO:0000313" key="2">
    <source>
        <dbReference type="Proteomes" id="UP000053593"/>
    </source>
</evidence>
<reference evidence="1 2" key="1">
    <citation type="submission" date="2014-04" db="EMBL/GenBank/DDBJ databases">
        <title>Evolutionary Origins and Diversification of the Mycorrhizal Mutualists.</title>
        <authorList>
            <consortium name="DOE Joint Genome Institute"/>
            <consortium name="Mycorrhizal Genomics Consortium"/>
            <person name="Kohler A."/>
            <person name="Kuo A."/>
            <person name="Nagy L.G."/>
            <person name="Floudas D."/>
            <person name="Copeland A."/>
            <person name="Barry K.W."/>
            <person name="Cichocki N."/>
            <person name="Veneault-Fourrey C."/>
            <person name="LaButti K."/>
            <person name="Lindquist E.A."/>
            <person name="Lipzen A."/>
            <person name="Lundell T."/>
            <person name="Morin E."/>
            <person name="Murat C."/>
            <person name="Riley R."/>
            <person name="Ohm R."/>
            <person name="Sun H."/>
            <person name="Tunlid A."/>
            <person name="Henrissat B."/>
            <person name="Grigoriev I.V."/>
            <person name="Hibbett D.S."/>
            <person name="Martin F."/>
        </authorList>
    </citation>
    <scope>NUCLEOTIDE SEQUENCE [LARGE SCALE GENOMIC DNA]</scope>
    <source>
        <strain evidence="1 2">FD-317 M1</strain>
    </source>
</reference>